<protein>
    <submittedName>
        <fullName evidence="2">Uncharacterized protein</fullName>
    </submittedName>
</protein>
<evidence type="ECO:0000313" key="3">
    <source>
        <dbReference type="Proteomes" id="UP000366819"/>
    </source>
</evidence>
<feature type="compositionally biased region" description="Basic and acidic residues" evidence="1">
    <location>
        <begin position="962"/>
        <end position="973"/>
    </location>
</feature>
<dbReference type="EMBL" id="CABPSN010000008">
    <property type="protein sequence ID" value="VVE45221.1"/>
    <property type="molecule type" value="Genomic_DNA"/>
</dbReference>
<sequence>MHTIMQAASPAVASTSLAPPPETPDSQPSGTARLPRMSSRQRESSAFVKSEAGNTLSPPPRPWPALVANTSPRKISDFGLATKTRHHGSLPNLANESGMVRPASTIAATLSSMRVTPASPATPAAPAMPPSAVLPDLSNRNVKYNAPMGFFVHRNQYIRVNPAGTRFSVPSPEDVQNAGLPAVPVFRDSVKGQISSDLVEPGRVGNAQGIAPASTGATATLVPLVLSDIVEGLPFEKAVFGTCIPGAASTVVVQVEANRFHAARMPKPQAQADAAEMEFRWLDPDVPQDKHLIDAFRTIKQQVKTDTLALHRSPSYRNIQRQLAAQVPDSRKEHPTPSVDEATYQIFTSEQAQRNFVANNKASMSRRELFSPETHEFDLAVYQTLLGPELVFETAGEWNIGNAAGVVDLKSRLRENNLAFAAVETAAGAKVYFSLSGGARAEGFELPIQREMSALGDIDEIKIGRFMFIDAKRRLAKYVQEAPDSPGKTATQISLPVLGHDPAPVIDRTQDAEQILATLIAREARDHPITGGVHFNTLLDTCDSCASALALLQIQTGQPVSVIYLRDYGATTANSRDPVIRAMQEFAASTNELYAHLLTGDYREMAKVARRLPVPRMLESLTHVLMNVTGDFTDADHLGVICNGYYLRVLAALVRTEVVSSPAVVEALLSPEGRDYVSLLGRRVAMHPMLARGWASLMHELRDADVERPTLLKILLSKPEGAARCFYVELLRAPHSPRDARNPLVAWMDSAGLVPKMNELPQYVSLRRSITLAVRLQVQVDRAPNLAYEPVPLKEVLRHAREDLSLSSLNSADNERLASKMRDAMPMITIGEQWEYRAMIEDIVTGEWKKVAPDTTAPGYIAAGIIENRGAEYGRSLIETRRPLIDDIVERHTADYAEFQQRNPGASQSAIQEQFEACLRAARTEYRAMISGDSDPAQEHLASTATEAATNTKDAAAKQKVKKEAEKEAEKAAKSAQLSAQTAIESETQRSARLAIAEATRREARQQALQAGRTASLQAYTRASQSAKAEALKRATQESAARAKREVAARAHQTIVRREAAAASNAWWDREVADMQRRLNLVKTGSAQAEPEIESRLDAIKKVTTKQLETRFEKLRAPTKSS</sequence>
<evidence type="ECO:0000256" key="1">
    <source>
        <dbReference type="SAM" id="MobiDB-lite"/>
    </source>
</evidence>
<feature type="region of interest" description="Disordered" evidence="1">
    <location>
        <begin position="1"/>
        <end position="68"/>
    </location>
</feature>
<dbReference type="AlphaFoldDB" id="A0A5E4Y8U2"/>
<accession>A0A5E4Y8U2</accession>
<evidence type="ECO:0000313" key="2">
    <source>
        <dbReference type="EMBL" id="VVE45221.1"/>
    </source>
</evidence>
<dbReference type="Proteomes" id="UP000366819">
    <property type="component" value="Unassembled WGS sequence"/>
</dbReference>
<feature type="compositionally biased region" description="Polar residues" evidence="1">
    <location>
        <begin position="941"/>
        <end position="952"/>
    </location>
</feature>
<feature type="region of interest" description="Disordered" evidence="1">
    <location>
        <begin position="933"/>
        <end position="988"/>
    </location>
</feature>
<name>A0A5E4Y8U2_9BURK</name>
<keyword evidence="3" id="KW-1185">Reference proteome</keyword>
<reference evidence="2 3" key="1">
    <citation type="submission" date="2019-08" db="EMBL/GenBank/DDBJ databases">
        <authorList>
            <person name="Peeters C."/>
        </authorList>
    </citation>
    <scope>NUCLEOTIDE SEQUENCE [LARGE SCALE GENOMIC DNA]</scope>
    <source>
        <strain evidence="2 3">LMG 31011</strain>
    </source>
</reference>
<organism evidence="2 3">
    <name type="scientific">Pandoraea aquatica</name>
    <dbReference type="NCBI Taxonomy" id="2508290"/>
    <lineage>
        <taxon>Bacteria</taxon>
        <taxon>Pseudomonadati</taxon>
        <taxon>Pseudomonadota</taxon>
        <taxon>Betaproteobacteria</taxon>
        <taxon>Burkholderiales</taxon>
        <taxon>Burkholderiaceae</taxon>
        <taxon>Pandoraea</taxon>
    </lineage>
</organism>
<gene>
    <name evidence="2" type="ORF">PAQ31011_04387</name>
</gene>
<dbReference type="OrthoDB" id="8932303at2"/>
<proteinExistence type="predicted"/>
<dbReference type="RefSeq" id="WP_150577777.1">
    <property type="nucleotide sequence ID" value="NZ_CABPSN010000008.1"/>
</dbReference>
<feature type="compositionally biased region" description="Polar residues" evidence="1">
    <location>
        <begin position="977"/>
        <end position="988"/>
    </location>
</feature>